<dbReference type="Pfam" id="PF00015">
    <property type="entry name" value="MCPsignal"/>
    <property type="match status" value="1"/>
</dbReference>
<evidence type="ECO:0000256" key="3">
    <source>
        <dbReference type="PROSITE-ProRule" id="PRU00284"/>
    </source>
</evidence>
<comment type="similarity">
    <text evidence="2">Belongs to the methyl-accepting chemotaxis (MCP) protein family.</text>
</comment>
<feature type="domain" description="Methyl-accepting transducer" evidence="5">
    <location>
        <begin position="226"/>
        <end position="456"/>
    </location>
</feature>
<gene>
    <name evidence="6" type="ORF">SAMN06296036_13235</name>
</gene>
<dbReference type="AlphaFoldDB" id="A0A1Y6CU51"/>
<keyword evidence="3" id="KW-0807">Transducer</keyword>
<dbReference type="OrthoDB" id="5298073at2"/>
<name>A0A1Y6CU51_9BACT</name>
<dbReference type="EMBL" id="FWZT01000032">
    <property type="protein sequence ID" value="SMF78181.1"/>
    <property type="molecule type" value="Genomic_DNA"/>
</dbReference>
<dbReference type="InterPro" id="IPR004089">
    <property type="entry name" value="MCPsignal_dom"/>
</dbReference>
<proteinExistence type="inferred from homology"/>
<evidence type="ECO:0000256" key="2">
    <source>
        <dbReference type="ARBA" id="ARBA00029447"/>
    </source>
</evidence>
<organism evidence="6 7">
    <name type="scientific">Pseudobacteriovorax antillogorgiicola</name>
    <dbReference type="NCBI Taxonomy" id="1513793"/>
    <lineage>
        <taxon>Bacteria</taxon>
        <taxon>Pseudomonadati</taxon>
        <taxon>Bdellovibrionota</taxon>
        <taxon>Oligoflexia</taxon>
        <taxon>Oligoflexales</taxon>
        <taxon>Pseudobacteriovoracaceae</taxon>
        <taxon>Pseudobacteriovorax</taxon>
    </lineage>
</organism>
<sequence length="507" mass="56492">MVKLKSMDLKKKINLNMVPIAVITVALTIVVSRDLSNNGKELQEALVFKSNVEHLLPTSLIQDDATKAMLLDPDRLGYYSERKIEAYDLNLENLTKLQENTSDEQLKQRITELLKIDQDYLRPLDTKILETLFMDQQEAIKIYFEEFLPWQEKYNDLLGEIGKLGEKRVGAAREDFAKRNRNTIILFASLLVGGALLVGVALRFTAHIISKNLVSSMGILQEESQNFHDLATEIQKTGANLREYSTSNQSDAKEAISLGSTLEDGSRELKELSRVIHRASESLENFANLGRSRLQDLGNSNQQLSNDFSKLTQLSSAVGDISKKIAMIDQIVFKTNLLSVNASIEAAKAGEHGKGFSVVAEEVGTLASLSGEISEAIAGRLEDVSTSCTTLISTARSSLETEKKAITELNKVFADLFQQSTEMVQIVHRVNGQIEQQTDQQSQMSQKISDIIRRFDTMNEMINNYYDVTRQVENSERGIKNVGTILHKQVFGQEEAPTPSPGDEQAA</sequence>
<dbReference type="InterPro" id="IPR051310">
    <property type="entry name" value="MCP_chemotaxis"/>
</dbReference>
<feature type="transmembrane region" description="Helical" evidence="4">
    <location>
        <begin position="183"/>
        <end position="206"/>
    </location>
</feature>
<dbReference type="GO" id="GO:0007165">
    <property type="term" value="P:signal transduction"/>
    <property type="evidence" value="ECO:0007669"/>
    <property type="project" value="UniProtKB-KW"/>
</dbReference>
<keyword evidence="4" id="KW-0472">Membrane</keyword>
<evidence type="ECO:0000313" key="6">
    <source>
        <dbReference type="EMBL" id="SMF78181.1"/>
    </source>
</evidence>
<dbReference type="SUPFAM" id="SSF58104">
    <property type="entry name" value="Methyl-accepting chemotaxis protein (MCP) signaling domain"/>
    <property type="match status" value="1"/>
</dbReference>
<accession>A0A1Y6CU51</accession>
<dbReference type="GO" id="GO:0005886">
    <property type="term" value="C:plasma membrane"/>
    <property type="evidence" value="ECO:0007669"/>
    <property type="project" value="TreeGrafter"/>
</dbReference>
<dbReference type="Proteomes" id="UP000192907">
    <property type="component" value="Unassembled WGS sequence"/>
</dbReference>
<dbReference type="GO" id="GO:0006935">
    <property type="term" value="P:chemotaxis"/>
    <property type="evidence" value="ECO:0007669"/>
    <property type="project" value="UniProtKB-KW"/>
</dbReference>
<evidence type="ECO:0000256" key="1">
    <source>
        <dbReference type="ARBA" id="ARBA00022500"/>
    </source>
</evidence>
<dbReference type="SMART" id="SM00283">
    <property type="entry name" value="MA"/>
    <property type="match status" value="1"/>
</dbReference>
<evidence type="ECO:0000256" key="4">
    <source>
        <dbReference type="SAM" id="Phobius"/>
    </source>
</evidence>
<evidence type="ECO:0000259" key="5">
    <source>
        <dbReference type="PROSITE" id="PS50111"/>
    </source>
</evidence>
<keyword evidence="4" id="KW-0812">Transmembrane</keyword>
<dbReference type="STRING" id="1513793.SAMN06296036_13235"/>
<protein>
    <submittedName>
        <fullName evidence="6">Methyl-accepting chemotaxis protein (MCP) signalling domain-containing protein</fullName>
    </submittedName>
</protein>
<keyword evidence="1" id="KW-0145">Chemotaxis</keyword>
<dbReference type="PANTHER" id="PTHR43531">
    <property type="entry name" value="PROTEIN ICFG"/>
    <property type="match status" value="1"/>
</dbReference>
<dbReference type="RefSeq" id="WP_132325321.1">
    <property type="nucleotide sequence ID" value="NZ_FWZT01000032.1"/>
</dbReference>
<dbReference type="PROSITE" id="PS50111">
    <property type="entry name" value="CHEMOTAXIS_TRANSDUC_2"/>
    <property type="match status" value="1"/>
</dbReference>
<reference evidence="7" key="1">
    <citation type="submission" date="2017-04" db="EMBL/GenBank/DDBJ databases">
        <authorList>
            <person name="Varghese N."/>
            <person name="Submissions S."/>
        </authorList>
    </citation>
    <scope>NUCLEOTIDE SEQUENCE [LARGE SCALE GENOMIC DNA]</scope>
    <source>
        <strain evidence="7">RKEM611</strain>
    </source>
</reference>
<keyword evidence="4" id="KW-1133">Transmembrane helix</keyword>
<feature type="transmembrane region" description="Helical" evidence="4">
    <location>
        <begin position="13"/>
        <end position="31"/>
    </location>
</feature>
<dbReference type="GO" id="GO:0004888">
    <property type="term" value="F:transmembrane signaling receptor activity"/>
    <property type="evidence" value="ECO:0007669"/>
    <property type="project" value="TreeGrafter"/>
</dbReference>
<dbReference type="PANTHER" id="PTHR43531:SF11">
    <property type="entry name" value="METHYL-ACCEPTING CHEMOTAXIS PROTEIN 3"/>
    <property type="match status" value="1"/>
</dbReference>
<keyword evidence="7" id="KW-1185">Reference proteome</keyword>
<dbReference type="Gene3D" id="1.10.287.950">
    <property type="entry name" value="Methyl-accepting chemotaxis protein"/>
    <property type="match status" value="1"/>
</dbReference>
<evidence type="ECO:0000313" key="7">
    <source>
        <dbReference type="Proteomes" id="UP000192907"/>
    </source>
</evidence>